<feature type="transmembrane region" description="Helical" evidence="1">
    <location>
        <begin position="118"/>
        <end position="136"/>
    </location>
</feature>
<dbReference type="InterPro" id="IPR025363">
    <property type="entry name" value="DUF4267"/>
</dbReference>
<dbReference type="OrthoDB" id="5216128at2759"/>
<keyword evidence="1" id="KW-0812">Transmembrane</keyword>
<dbReference type="HOGENOM" id="CLU_144283_0_0_1"/>
<dbReference type="OMA" id="KGEWNHW"/>
<accession>M2MWI4</accession>
<dbReference type="GeneID" id="19108884"/>
<dbReference type="AlphaFoldDB" id="M2MWI4"/>
<gene>
    <name evidence="2" type="ORF">BAUCODRAFT_148763</name>
</gene>
<evidence type="ECO:0000256" key="1">
    <source>
        <dbReference type="SAM" id="Phobius"/>
    </source>
</evidence>
<evidence type="ECO:0000313" key="2">
    <source>
        <dbReference type="EMBL" id="EMC95908.1"/>
    </source>
</evidence>
<dbReference type="EMBL" id="KB445556">
    <property type="protein sequence ID" value="EMC95908.1"/>
    <property type="molecule type" value="Genomic_DNA"/>
</dbReference>
<feature type="transmembrane region" description="Helical" evidence="1">
    <location>
        <begin position="20"/>
        <end position="42"/>
    </location>
</feature>
<keyword evidence="1" id="KW-1133">Transmembrane helix</keyword>
<proteinExistence type="predicted"/>
<dbReference type="Proteomes" id="UP000011761">
    <property type="component" value="Unassembled WGS sequence"/>
</dbReference>
<keyword evidence="1" id="KW-0472">Membrane</keyword>
<protein>
    <submittedName>
        <fullName evidence="2">Uncharacterized protein</fullName>
    </submittedName>
</protein>
<dbReference type="KEGG" id="bcom:BAUCODRAFT_148763"/>
<feature type="transmembrane region" description="Helical" evidence="1">
    <location>
        <begin position="87"/>
        <end position="106"/>
    </location>
</feature>
<organism evidence="2 3">
    <name type="scientific">Baudoinia panamericana (strain UAMH 10762)</name>
    <name type="common">Angels' share fungus</name>
    <name type="synonym">Baudoinia compniacensis (strain UAMH 10762)</name>
    <dbReference type="NCBI Taxonomy" id="717646"/>
    <lineage>
        <taxon>Eukaryota</taxon>
        <taxon>Fungi</taxon>
        <taxon>Dikarya</taxon>
        <taxon>Ascomycota</taxon>
        <taxon>Pezizomycotina</taxon>
        <taxon>Dothideomycetes</taxon>
        <taxon>Dothideomycetidae</taxon>
        <taxon>Mycosphaerellales</taxon>
        <taxon>Teratosphaeriaceae</taxon>
        <taxon>Baudoinia</taxon>
    </lineage>
</organism>
<dbReference type="Pfam" id="PF14087">
    <property type="entry name" value="DUF4267"/>
    <property type="match status" value="1"/>
</dbReference>
<keyword evidence="3" id="KW-1185">Reference proteome</keyword>
<dbReference type="RefSeq" id="XP_007677224.1">
    <property type="nucleotide sequence ID" value="XM_007679034.1"/>
</dbReference>
<sequence>MSSTLQTLLSPTSQILPNTAAVIGIFPSVMGVACLINPRFGFSVFDQRPVSNPESQKLVDNLMRLFGARDVYLGLTNLIAWQLNDRVMLGYCTLLGTGVVIVDGLVQKWQTGEGEWRHWGFVPVTALLGAGLAGWLDGMV</sequence>
<dbReference type="eggNOG" id="ENOG502S3YM">
    <property type="taxonomic scope" value="Eukaryota"/>
</dbReference>
<evidence type="ECO:0000313" key="3">
    <source>
        <dbReference type="Proteomes" id="UP000011761"/>
    </source>
</evidence>
<name>M2MWI4_BAUPA</name>
<reference evidence="2 3" key="1">
    <citation type="journal article" date="2012" name="PLoS Pathog.">
        <title>Diverse lifestyles and strategies of plant pathogenesis encoded in the genomes of eighteen Dothideomycetes fungi.</title>
        <authorList>
            <person name="Ohm R.A."/>
            <person name="Feau N."/>
            <person name="Henrissat B."/>
            <person name="Schoch C.L."/>
            <person name="Horwitz B.A."/>
            <person name="Barry K.W."/>
            <person name="Condon B.J."/>
            <person name="Copeland A.C."/>
            <person name="Dhillon B."/>
            <person name="Glaser F."/>
            <person name="Hesse C.N."/>
            <person name="Kosti I."/>
            <person name="LaButti K."/>
            <person name="Lindquist E.A."/>
            <person name="Lucas S."/>
            <person name="Salamov A.A."/>
            <person name="Bradshaw R.E."/>
            <person name="Ciuffetti L."/>
            <person name="Hamelin R.C."/>
            <person name="Kema G.H.J."/>
            <person name="Lawrence C."/>
            <person name="Scott J.A."/>
            <person name="Spatafora J.W."/>
            <person name="Turgeon B.G."/>
            <person name="de Wit P.J.G.M."/>
            <person name="Zhong S."/>
            <person name="Goodwin S.B."/>
            <person name="Grigoriev I.V."/>
        </authorList>
    </citation>
    <scope>NUCLEOTIDE SEQUENCE [LARGE SCALE GENOMIC DNA]</scope>
    <source>
        <strain evidence="2 3">UAMH 10762</strain>
    </source>
</reference>